<proteinExistence type="predicted"/>
<dbReference type="CDD" id="cd01948">
    <property type="entry name" value="EAL"/>
    <property type="match status" value="1"/>
</dbReference>
<dbReference type="SUPFAM" id="SSF55073">
    <property type="entry name" value="Nucleotide cyclase"/>
    <property type="match status" value="1"/>
</dbReference>
<dbReference type="SMART" id="SM00267">
    <property type="entry name" value="GGDEF"/>
    <property type="match status" value="1"/>
</dbReference>
<dbReference type="SMART" id="SM00052">
    <property type="entry name" value="EAL"/>
    <property type="match status" value="1"/>
</dbReference>
<evidence type="ECO:0000259" key="5">
    <source>
        <dbReference type="PROSITE" id="PS50887"/>
    </source>
</evidence>
<keyword evidence="1" id="KW-0812">Transmembrane</keyword>
<dbReference type="InterPro" id="IPR035919">
    <property type="entry name" value="EAL_sf"/>
</dbReference>
<dbReference type="STRING" id="1960309.SAMN03159343_2513"/>
<keyword evidence="2" id="KW-1133">Transmembrane helix</keyword>
<organism evidence="6 7">
    <name type="scientific">Klenkia marina</name>
    <dbReference type="NCBI Taxonomy" id="1960309"/>
    <lineage>
        <taxon>Bacteria</taxon>
        <taxon>Bacillati</taxon>
        <taxon>Actinomycetota</taxon>
        <taxon>Actinomycetes</taxon>
        <taxon>Geodermatophilales</taxon>
        <taxon>Geodermatophilaceae</taxon>
        <taxon>Klenkia</taxon>
    </lineage>
</organism>
<dbReference type="Gene3D" id="3.20.20.450">
    <property type="entry name" value="EAL domain"/>
    <property type="match status" value="1"/>
</dbReference>
<dbReference type="Gene3D" id="3.30.70.270">
    <property type="match status" value="1"/>
</dbReference>
<evidence type="ECO:0000256" key="1">
    <source>
        <dbReference type="ARBA" id="ARBA00022692"/>
    </source>
</evidence>
<dbReference type="PANTHER" id="PTHR44757">
    <property type="entry name" value="DIGUANYLATE CYCLASE DGCP"/>
    <property type="match status" value="1"/>
</dbReference>
<dbReference type="PANTHER" id="PTHR44757:SF2">
    <property type="entry name" value="BIOFILM ARCHITECTURE MAINTENANCE PROTEIN MBAA"/>
    <property type="match status" value="1"/>
</dbReference>
<dbReference type="PROSITE" id="PS50883">
    <property type="entry name" value="EAL"/>
    <property type="match status" value="1"/>
</dbReference>
<name>A0A1G4YBY7_9ACTN</name>
<evidence type="ECO:0000313" key="6">
    <source>
        <dbReference type="EMBL" id="SCX50912.1"/>
    </source>
</evidence>
<evidence type="ECO:0000259" key="4">
    <source>
        <dbReference type="PROSITE" id="PS50885"/>
    </source>
</evidence>
<accession>A0A1G4YBY7</accession>
<gene>
    <name evidence="6" type="ORF">SAMN03159343_2513</name>
</gene>
<dbReference type="EMBL" id="FMUH01000003">
    <property type="protein sequence ID" value="SCX50912.1"/>
    <property type="molecule type" value="Genomic_DNA"/>
</dbReference>
<dbReference type="InterPro" id="IPR003660">
    <property type="entry name" value="HAMP_dom"/>
</dbReference>
<reference evidence="7" key="1">
    <citation type="submission" date="2016-10" db="EMBL/GenBank/DDBJ databases">
        <authorList>
            <person name="Varghese N."/>
            <person name="Submissions S."/>
        </authorList>
    </citation>
    <scope>NUCLEOTIDE SEQUENCE [LARGE SCALE GENOMIC DNA]</scope>
    <source>
        <strain evidence="7">DSM 45722</strain>
    </source>
</reference>
<dbReference type="Proteomes" id="UP000198981">
    <property type="component" value="Unassembled WGS sequence"/>
</dbReference>
<dbReference type="Gene3D" id="6.10.340.10">
    <property type="match status" value="1"/>
</dbReference>
<dbReference type="InterPro" id="IPR000160">
    <property type="entry name" value="GGDEF_dom"/>
</dbReference>
<dbReference type="Pfam" id="PF00990">
    <property type="entry name" value="GGDEF"/>
    <property type="match status" value="1"/>
</dbReference>
<keyword evidence="7" id="KW-1185">Reference proteome</keyword>
<dbReference type="Pfam" id="PF00563">
    <property type="entry name" value="EAL"/>
    <property type="match status" value="1"/>
</dbReference>
<dbReference type="RefSeq" id="WP_092804534.1">
    <property type="nucleotide sequence ID" value="NZ_FMUH01000003.1"/>
</dbReference>
<feature type="domain" description="EAL" evidence="3">
    <location>
        <begin position="623"/>
        <end position="876"/>
    </location>
</feature>
<dbReference type="SUPFAM" id="SSF141868">
    <property type="entry name" value="EAL domain-like"/>
    <property type="match status" value="1"/>
</dbReference>
<keyword evidence="2" id="KW-0472">Membrane</keyword>
<dbReference type="PROSITE" id="PS50885">
    <property type="entry name" value="HAMP"/>
    <property type="match status" value="1"/>
</dbReference>
<dbReference type="InterPro" id="IPR029787">
    <property type="entry name" value="Nucleotide_cyclase"/>
</dbReference>
<dbReference type="CDD" id="cd01949">
    <property type="entry name" value="GGDEF"/>
    <property type="match status" value="1"/>
</dbReference>
<evidence type="ECO:0000256" key="2">
    <source>
        <dbReference type="ARBA" id="ARBA00022989"/>
    </source>
</evidence>
<dbReference type="OrthoDB" id="23692at2"/>
<evidence type="ECO:0000259" key="3">
    <source>
        <dbReference type="PROSITE" id="PS50883"/>
    </source>
</evidence>
<dbReference type="PROSITE" id="PS51257">
    <property type="entry name" value="PROKAR_LIPOPROTEIN"/>
    <property type="match status" value="1"/>
</dbReference>
<dbReference type="InterPro" id="IPR052155">
    <property type="entry name" value="Biofilm_reg_signaling"/>
</dbReference>
<protein>
    <submittedName>
        <fullName evidence="6">Diguanylate cyclase (GGDEF) domain-containing protein</fullName>
    </submittedName>
</protein>
<dbReference type="NCBIfam" id="TIGR00254">
    <property type="entry name" value="GGDEF"/>
    <property type="match status" value="1"/>
</dbReference>
<evidence type="ECO:0000313" key="7">
    <source>
        <dbReference type="Proteomes" id="UP000198981"/>
    </source>
</evidence>
<dbReference type="GO" id="GO:0007165">
    <property type="term" value="P:signal transduction"/>
    <property type="evidence" value="ECO:0007669"/>
    <property type="project" value="InterPro"/>
</dbReference>
<dbReference type="FunFam" id="3.30.70.270:FF:000001">
    <property type="entry name" value="Diguanylate cyclase domain protein"/>
    <property type="match status" value="1"/>
</dbReference>
<dbReference type="AlphaFoldDB" id="A0A1G4YBY7"/>
<feature type="domain" description="GGDEF" evidence="5">
    <location>
        <begin position="477"/>
        <end position="614"/>
    </location>
</feature>
<feature type="domain" description="HAMP" evidence="4">
    <location>
        <begin position="344"/>
        <end position="395"/>
    </location>
</feature>
<sequence length="885" mass="91944">MERRAALVGGRPLWVFLAASLALPLLGLVACAGWVVARASVSASAAADAETAVHAASALTQAAAAVQQEILPATGLAGLADPTLGQALQLPAVFVASAADQLRDRLSAARARTDEALAGAVEAPGAAGVATDVAARLADLRTAIDAQASRAALTPLYAGMTALTDDLVRARQQVMAQATTDDLTPATTTALRDLDAGAAYAKAASTELVAFLTTAMDGEGASTTVSWAAARTELDRATGRLDEVGDPALAARWAALDSGAGPRLMDSTLTGDPVLPSFVTLGALLSADDERNAAASRLLTAAAEAASASAEADRAAALQERTFAIAGAVTITVAAALLAWRTSRRVTRSLLGVARRAVQVSQGELVDVPVSGPREVRLVAATLGEVVDSLVRIQDQAGAVTRGELDDPSLADALPGPLGRVVHDSVVQLVESVREHDRLQTELAHQASHDPLTDLPNRAQALRLTRAALARGQRAGAAVGMLFIDLDGFKVVNDRHGHAAGDQLLRAVAQRLESQMRAGDTVCRLGGDEFVAVVEGGDETVVHVMAERLVQAVAQPATVRSASGAQVHVSVGASVGMAMHQDGELDADTLLAQADAAAYLAKQRGRGRVEVFDESLRLRIARKRDLEDALALGIERGEMRLQYQPVVTVDGGSLVGYEALVRWDRPGFGTLPPDDFVPVAEESELVCTLDRWVLHEACSQLMTWRSGNPDALSRTMAVNISGRHLADPLVVEHVAEALAATGLPPGLLVLEVTETVLVDSPTAVQHMASLRSLGVAVAIDDFGTGYTSIGQLGTLPVDTLKIDRSFVGSDDPASRSLLNLMIRTAHALGMTVVGEGVERPEDLAALLAEGCQHAQGYLMARPLTAAGAGEVFGLETSLVPAPRTG</sequence>
<dbReference type="GO" id="GO:0016020">
    <property type="term" value="C:membrane"/>
    <property type="evidence" value="ECO:0007669"/>
    <property type="project" value="InterPro"/>
</dbReference>
<dbReference type="InterPro" id="IPR001633">
    <property type="entry name" value="EAL_dom"/>
</dbReference>
<dbReference type="InterPro" id="IPR043128">
    <property type="entry name" value="Rev_trsase/Diguanyl_cyclase"/>
</dbReference>
<dbReference type="PROSITE" id="PS50887">
    <property type="entry name" value="GGDEF"/>
    <property type="match status" value="1"/>
</dbReference>